<sequence length="103" mass="11953">MTGNLIYFIITTGITIAIGIISYFLKRTMDKIDKLETDVKDSREAQYLLSEKYATKAEVAEIKATMQKLTDNIDYIKEHTTKNEDFIRVMTRLESKIDNYCSK</sequence>
<reference evidence="2" key="1">
    <citation type="journal article" date="2021" name="Proc. Natl. Acad. Sci. U.S.A.">
        <title>A Catalog of Tens of Thousands of Viruses from Human Metagenomes Reveals Hidden Associations with Chronic Diseases.</title>
        <authorList>
            <person name="Tisza M.J."/>
            <person name="Buck C.B."/>
        </authorList>
    </citation>
    <scope>NUCLEOTIDE SEQUENCE</scope>
    <source>
        <strain evidence="2">Ctwhn18</strain>
    </source>
</reference>
<keyword evidence="1" id="KW-1133">Transmembrane helix</keyword>
<organism evidence="2">
    <name type="scientific">Siphoviridae sp. ctwhn18</name>
    <dbReference type="NCBI Taxonomy" id="2825733"/>
    <lineage>
        <taxon>Viruses</taxon>
        <taxon>Duplodnaviria</taxon>
        <taxon>Heunggongvirae</taxon>
        <taxon>Uroviricota</taxon>
        <taxon>Caudoviricetes</taxon>
    </lineage>
</organism>
<evidence type="ECO:0000256" key="1">
    <source>
        <dbReference type="SAM" id="Phobius"/>
    </source>
</evidence>
<feature type="transmembrane region" description="Helical" evidence="1">
    <location>
        <begin position="6"/>
        <end position="25"/>
    </location>
</feature>
<accession>A0A8S5NZR8</accession>
<dbReference type="EMBL" id="BK015295">
    <property type="protein sequence ID" value="DAD99887.1"/>
    <property type="molecule type" value="Genomic_DNA"/>
</dbReference>
<keyword evidence="1" id="KW-0812">Transmembrane</keyword>
<name>A0A8S5NZR8_9CAUD</name>
<proteinExistence type="predicted"/>
<keyword evidence="1" id="KW-0472">Membrane</keyword>
<protein>
    <submittedName>
        <fullName evidence="2">PilA, PilC, PilN, PilO, PilM, pilus, ring, membrane channel</fullName>
    </submittedName>
</protein>
<evidence type="ECO:0000313" key="2">
    <source>
        <dbReference type="EMBL" id="DAD99887.1"/>
    </source>
</evidence>